<evidence type="ECO:0000256" key="6">
    <source>
        <dbReference type="ARBA" id="ARBA00022729"/>
    </source>
</evidence>
<evidence type="ECO:0000313" key="15">
    <source>
        <dbReference type="Proteomes" id="UP000619761"/>
    </source>
</evidence>
<keyword evidence="6" id="KW-0732">Signal</keyword>
<feature type="domain" description="TamA POTRA" evidence="13">
    <location>
        <begin position="37"/>
        <end position="112"/>
    </location>
</feature>
<dbReference type="PANTHER" id="PTHR12815">
    <property type="entry name" value="SORTING AND ASSEMBLY MACHINERY SAMM50 PROTEIN FAMILY MEMBER"/>
    <property type="match status" value="1"/>
</dbReference>
<feature type="domain" description="POTRA" evidence="12">
    <location>
        <begin position="202"/>
        <end position="275"/>
    </location>
</feature>
<keyword evidence="8" id="KW-0998">Cell outer membrane</keyword>
<evidence type="ECO:0000259" key="13">
    <source>
        <dbReference type="Pfam" id="PF17243"/>
    </source>
</evidence>
<evidence type="ECO:0000256" key="8">
    <source>
        <dbReference type="ARBA" id="ARBA00023237"/>
    </source>
</evidence>
<dbReference type="PANTHER" id="PTHR12815:SF47">
    <property type="entry name" value="TRANSLOCATION AND ASSEMBLY MODULE SUBUNIT TAMA"/>
    <property type="match status" value="1"/>
</dbReference>
<name>A0ABQ3BAE9_9GAMM</name>
<dbReference type="InterPro" id="IPR000184">
    <property type="entry name" value="Bac_surfAg_D15"/>
</dbReference>
<proteinExistence type="inferred from homology"/>
<comment type="subunit">
    <text evidence="10">Interacts with TamB to form the translocation and assembly module (TAM).</text>
</comment>
<evidence type="ECO:0000256" key="1">
    <source>
        <dbReference type="ARBA" id="ARBA00004442"/>
    </source>
</evidence>
<dbReference type="Proteomes" id="UP000619761">
    <property type="component" value="Unassembled WGS sequence"/>
</dbReference>
<evidence type="ECO:0000256" key="3">
    <source>
        <dbReference type="ARBA" id="ARBA00015419"/>
    </source>
</evidence>
<keyword evidence="4" id="KW-1134">Transmembrane beta strand</keyword>
<organism evidence="14 15">
    <name type="scientific">Cellvibrio zantedeschiae</name>
    <dbReference type="NCBI Taxonomy" id="1237077"/>
    <lineage>
        <taxon>Bacteria</taxon>
        <taxon>Pseudomonadati</taxon>
        <taxon>Pseudomonadota</taxon>
        <taxon>Gammaproteobacteria</taxon>
        <taxon>Cellvibrionales</taxon>
        <taxon>Cellvibrionaceae</taxon>
        <taxon>Cellvibrio</taxon>
    </lineage>
</organism>
<keyword evidence="5" id="KW-0812">Transmembrane</keyword>
<accession>A0ABQ3BAE9</accession>
<dbReference type="EMBL" id="BMYZ01000004">
    <property type="protein sequence ID" value="GGY86626.1"/>
    <property type="molecule type" value="Genomic_DNA"/>
</dbReference>
<keyword evidence="7" id="KW-0472">Membrane</keyword>
<comment type="similarity">
    <text evidence="2">Belongs to the TamA family.</text>
</comment>
<dbReference type="Gene3D" id="3.10.20.310">
    <property type="entry name" value="membrane protein fhac"/>
    <property type="match status" value="3"/>
</dbReference>
<evidence type="ECO:0000256" key="10">
    <source>
        <dbReference type="ARBA" id="ARBA00093548"/>
    </source>
</evidence>
<dbReference type="Pfam" id="PF07244">
    <property type="entry name" value="POTRA"/>
    <property type="match status" value="1"/>
</dbReference>
<evidence type="ECO:0000256" key="5">
    <source>
        <dbReference type="ARBA" id="ARBA00022692"/>
    </source>
</evidence>
<gene>
    <name evidence="14" type="ORF">GCM10011613_34730</name>
</gene>
<keyword evidence="15" id="KW-1185">Reference proteome</keyword>
<dbReference type="InterPro" id="IPR039910">
    <property type="entry name" value="D15-like"/>
</dbReference>
<dbReference type="Pfam" id="PF17243">
    <property type="entry name" value="POTRA_TamA_1"/>
    <property type="match status" value="1"/>
</dbReference>
<comment type="subcellular location">
    <subcellularLocation>
        <location evidence="1">Cell outer membrane</location>
    </subcellularLocation>
</comment>
<evidence type="ECO:0000313" key="14">
    <source>
        <dbReference type="EMBL" id="GGY86626.1"/>
    </source>
</evidence>
<evidence type="ECO:0000256" key="9">
    <source>
        <dbReference type="ARBA" id="ARBA00033063"/>
    </source>
</evidence>
<sequence>MIAAMIRLFPQLLLRFFLAPGFVIFCLPVLAAPSPQIHIDGGSGELRDNIRQYLTIAEESCAAPDWRLKSLLLEGEDEIKKAAQALGYYQLTFSTDLKQTNDCWQLDIQLTPGEQVKITEFTLNIRDDGAQGDVFKELYDKPDMRIGDSLHHGRYENFKNRITTLATSHGYFDGHFDVARVTVNAAENTAYVELIYSTGTRYRIGEIHITHNILSKDFLEGFLNVHEGEYYDTDKLLELKSYYNSSNYFSVATASPDLQNLHDHKVDINIQLEERKRFAYSIGAGLSTDTGPRVLLGFENRYVNKAGHSLKADLSASNIKNTAQVAYTIPLANPSYEFLKVYAGYDKEVTDDTYSNKNTYGVSYTNYERNKWLHTYAVNVENEDFVLAGKEKYTHLLIPSVTFSRTQTDATPYPLQGWSLLARLSGSPKSFGSYVSYEQLYLRGKYIHEFGGGRFLLRSEIGATKVNDFDELPTSVRFFAGGGTSVRGYDYKSLGRKVDAIDNKTGLEKRDEKTGEIIQEVIGGKNVLVTSVEYDYRVRPNWAVAAFYDVGNASDDFNFDLKHGAGLGLRWISPIGPVRIDVARALDDNKAWNLHISMGPDL</sequence>
<feature type="domain" description="Bacterial surface antigen (D15)" evidence="11">
    <location>
        <begin position="286"/>
        <end position="588"/>
    </location>
</feature>
<dbReference type="Gene3D" id="2.40.160.50">
    <property type="entry name" value="membrane protein fhac: a member of the omp85/tpsb transporter family"/>
    <property type="match status" value="1"/>
</dbReference>
<reference evidence="15" key="1">
    <citation type="journal article" date="2019" name="Int. J. Syst. Evol. Microbiol.">
        <title>The Global Catalogue of Microorganisms (GCM) 10K type strain sequencing project: providing services to taxonomists for standard genome sequencing and annotation.</title>
        <authorList>
            <consortium name="The Broad Institute Genomics Platform"/>
            <consortium name="The Broad Institute Genome Sequencing Center for Infectious Disease"/>
            <person name="Wu L."/>
            <person name="Ma J."/>
        </authorList>
    </citation>
    <scope>NUCLEOTIDE SEQUENCE [LARGE SCALE GENOMIC DNA]</scope>
    <source>
        <strain evidence="15">KCTC 32239</strain>
    </source>
</reference>
<evidence type="ECO:0000256" key="7">
    <source>
        <dbReference type="ARBA" id="ARBA00023136"/>
    </source>
</evidence>
<protein>
    <recommendedName>
        <fullName evidence="3">Translocation and assembly module subunit TamA</fullName>
    </recommendedName>
    <alternativeName>
        <fullName evidence="9">Autotransporter assembly factor TamA</fullName>
    </alternativeName>
</protein>
<evidence type="ECO:0000256" key="2">
    <source>
        <dbReference type="ARBA" id="ARBA00010248"/>
    </source>
</evidence>
<dbReference type="Pfam" id="PF01103">
    <property type="entry name" value="Omp85"/>
    <property type="match status" value="1"/>
</dbReference>
<evidence type="ECO:0000259" key="12">
    <source>
        <dbReference type="Pfam" id="PF07244"/>
    </source>
</evidence>
<comment type="caution">
    <text evidence="14">The sequence shown here is derived from an EMBL/GenBank/DDBJ whole genome shotgun (WGS) entry which is preliminary data.</text>
</comment>
<evidence type="ECO:0000256" key="4">
    <source>
        <dbReference type="ARBA" id="ARBA00022452"/>
    </source>
</evidence>
<dbReference type="InterPro" id="IPR035243">
    <property type="entry name" value="TamA_POTRA_Dom_1"/>
</dbReference>
<dbReference type="InterPro" id="IPR010827">
    <property type="entry name" value="BamA/TamA_POTRA"/>
</dbReference>
<evidence type="ECO:0000259" key="11">
    <source>
        <dbReference type="Pfam" id="PF01103"/>
    </source>
</evidence>